<feature type="domain" description="SH3b" evidence="2">
    <location>
        <begin position="156"/>
        <end position="219"/>
    </location>
</feature>
<dbReference type="RefSeq" id="WP_097145454.1">
    <property type="nucleotide sequence ID" value="NZ_OBEA01000003.1"/>
</dbReference>
<dbReference type="EMBL" id="OBEA01000003">
    <property type="protein sequence ID" value="SNY50119.1"/>
    <property type="molecule type" value="Genomic_DNA"/>
</dbReference>
<dbReference type="Proteomes" id="UP000231702">
    <property type="component" value="Unassembled WGS sequence"/>
</dbReference>
<dbReference type="EMBL" id="PGTD01000009">
    <property type="protein sequence ID" value="PJE31402.1"/>
    <property type="molecule type" value="Genomic_DNA"/>
</dbReference>
<evidence type="ECO:0000313" key="5">
    <source>
        <dbReference type="Proteomes" id="UP000231655"/>
    </source>
</evidence>
<keyword evidence="6" id="KW-1185">Reference proteome</keyword>
<evidence type="ECO:0000313" key="3">
    <source>
        <dbReference type="EMBL" id="PJE31402.1"/>
    </source>
</evidence>
<dbReference type="OrthoDB" id="7433551at2"/>
<reference evidence="4 5" key="1">
    <citation type="submission" date="2017-09" db="EMBL/GenBank/DDBJ databases">
        <authorList>
            <person name="Ehlers B."/>
            <person name="Leendertz F.H."/>
        </authorList>
    </citation>
    <scope>NUCLEOTIDE SEQUENCE [LARGE SCALE GENOMIC DNA]</scope>
    <source>
        <strain evidence="4 5">CGMCC 1.12662</strain>
    </source>
</reference>
<feature type="chain" id="PRO_5012086298" evidence="1">
    <location>
        <begin position="20"/>
        <end position="220"/>
    </location>
</feature>
<evidence type="ECO:0000313" key="6">
    <source>
        <dbReference type="Proteomes" id="UP000231702"/>
    </source>
</evidence>
<feature type="signal peptide" evidence="1">
    <location>
        <begin position="1"/>
        <end position="19"/>
    </location>
</feature>
<evidence type="ECO:0000256" key="1">
    <source>
        <dbReference type="SAM" id="SignalP"/>
    </source>
</evidence>
<organism evidence="4 5">
    <name type="scientific">Pseudooceanicola antarcticus</name>
    <dbReference type="NCBI Taxonomy" id="1247613"/>
    <lineage>
        <taxon>Bacteria</taxon>
        <taxon>Pseudomonadati</taxon>
        <taxon>Pseudomonadota</taxon>
        <taxon>Alphaproteobacteria</taxon>
        <taxon>Rhodobacterales</taxon>
        <taxon>Paracoccaceae</taxon>
        <taxon>Pseudooceanicola</taxon>
    </lineage>
</organism>
<evidence type="ECO:0000313" key="4">
    <source>
        <dbReference type="EMBL" id="SNY50119.1"/>
    </source>
</evidence>
<dbReference type="InterPro" id="IPR003646">
    <property type="entry name" value="SH3-like_bac-type"/>
</dbReference>
<dbReference type="AlphaFoldDB" id="A0A285IQ28"/>
<evidence type="ECO:0000259" key="2">
    <source>
        <dbReference type="PROSITE" id="PS51781"/>
    </source>
</evidence>
<dbReference type="SMART" id="SM00287">
    <property type="entry name" value="SH3b"/>
    <property type="match status" value="1"/>
</dbReference>
<dbReference type="Gene3D" id="2.30.30.40">
    <property type="entry name" value="SH3 Domains"/>
    <property type="match status" value="1"/>
</dbReference>
<reference evidence="3 6" key="2">
    <citation type="journal article" date="2018" name="Int. J. Syst. Evol. Microbiol.">
        <title>Pseudooceanicola lipolyticus sp. nov., a marine alphaproteobacterium, reclassification of Oceanicola flagellatus as Pseudooceanicola flagellatus comb. nov. and emended description of the genus Pseudooceanicola.</title>
        <authorList>
            <person name="Huang M.-M."/>
            <person name="Guo L.-L."/>
            <person name="Wu Y.-H."/>
            <person name="Lai Q.-L."/>
            <person name="Shao Z.-Z."/>
            <person name="Wang C.-S."/>
            <person name="Wu M."/>
            <person name="Xu X.-W."/>
        </authorList>
    </citation>
    <scope>NUCLEOTIDE SEQUENCE [LARGE SCALE GENOMIC DNA]</scope>
    <source>
        <strain evidence="3 6">Ar-45</strain>
    </source>
</reference>
<dbReference type="PROSITE" id="PS51781">
    <property type="entry name" value="SH3B"/>
    <property type="match status" value="1"/>
</dbReference>
<accession>A0A285IQ28</accession>
<dbReference type="Pfam" id="PF08239">
    <property type="entry name" value="SH3_3"/>
    <property type="match status" value="1"/>
</dbReference>
<proteinExistence type="predicted"/>
<protein>
    <submittedName>
        <fullName evidence="4">SH3 domain-containing protein</fullName>
    </submittedName>
</protein>
<name>A0A285IQ28_9RHOB</name>
<sequence length="220" mass="23336">MFRFMTATTFLLAVLFYQASGGADFEPWQRDTPDYVVASPEPWQAPAARRDGFFVASATASEAPEGIQLASIAGQNDSGIDPILDGIDFAKVTPAVATVQKASAEVPHSMRDMQPAARAELALSADERQAVLLGTIPASVAAAPKAQARTEAQAEIDLRQVTGNRVNLRAGPGTTHDVLGTLDGGTEVEVIGARNGWLHLRLPQGGKTGWMADWLVSAKR</sequence>
<gene>
    <name evidence="3" type="ORF">CVM39_03340</name>
    <name evidence="4" type="ORF">SAMN06297129_1693</name>
</gene>
<keyword evidence="1" id="KW-0732">Signal</keyword>
<dbReference type="Proteomes" id="UP000231655">
    <property type="component" value="Unassembled WGS sequence"/>
</dbReference>